<proteinExistence type="predicted"/>
<name>A0ACB8BWV6_9AGAM</name>
<dbReference type="EMBL" id="MU266336">
    <property type="protein sequence ID" value="KAH7929962.1"/>
    <property type="molecule type" value="Genomic_DNA"/>
</dbReference>
<dbReference type="Proteomes" id="UP000790709">
    <property type="component" value="Unassembled WGS sequence"/>
</dbReference>
<evidence type="ECO:0000313" key="1">
    <source>
        <dbReference type="EMBL" id="KAH7929962.1"/>
    </source>
</evidence>
<sequence>MHQCLTVLELLHCIFRYVALKKTLALLARTCRTFTDPALDVLYCELESLRPLIKCLPRDLWREDAGFLSFQGSMSTESWDIFMGYSRRVRSLHHRRDLDKSSQLLEMALFNAFSSPPTLLLFPNLRKLNAWSVDAGFIRLCLSPGLVSFSLGGFGRCEQIVPSLAALCPQLQRVELGVPGAPLAYDTLVKWAHLKHLSCGEITTEAFNYLARLPSLKTLDFWLPSAAPTVVGGQYAFASLHALRIRSNTFSPSALFLPSMSGPLRKFSLHLVANKAAPSPDAIREVFESLSSGCTLDTLLQVRLDLNWNGDPPLPGVSTLTLDIFKPLFSLRNLRTLSIISGCTFSLDDDDLECMALAWPQLEVLDLRTVRGWGEHPRVTLEGLPRLLRHCPSLKTLGLAIDASTIGAGRSRPGRGVCNTSITKLELAYSPIENWVYVATFLSDILPSVKSLEAWDDHVYDVWGDCITYARRWARVEKMLGAFANVRRQERRWFNDSGHSEGETDGRNTEDSDFRFDADDDESLNSSAE</sequence>
<gene>
    <name evidence="1" type="ORF">BV22DRAFT_93909</name>
</gene>
<evidence type="ECO:0000313" key="2">
    <source>
        <dbReference type="Proteomes" id="UP000790709"/>
    </source>
</evidence>
<organism evidence="1 2">
    <name type="scientific">Leucogyrophana mollusca</name>
    <dbReference type="NCBI Taxonomy" id="85980"/>
    <lineage>
        <taxon>Eukaryota</taxon>
        <taxon>Fungi</taxon>
        <taxon>Dikarya</taxon>
        <taxon>Basidiomycota</taxon>
        <taxon>Agaricomycotina</taxon>
        <taxon>Agaricomycetes</taxon>
        <taxon>Agaricomycetidae</taxon>
        <taxon>Boletales</taxon>
        <taxon>Boletales incertae sedis</taxon>
        <taxon>Leucogyrophana</taxon>
    </lineage>
</organism>
<protein>
    <submittedName>
        <fullName evidence="1">Uncharacterized protein</fullName>
    </submittedName>
</protein>
<keyword evidence="2" id="KW-1185">Reference proteome</keyword>
<comment type="caution">
    <text evidence="1">The sequence shown here is derived from an EMBL/GenBank/DDBJ whole genome shotgun (WGS) entry which is preliminary data.</text>
</comment>
<accession>A0ACB8BWV6</accession>
<reference evidence="1" key="1">
    <citation type="journal article" date="2021" name="New Phytol.">
        <title>Evolutionary innovations through gain and loss of genes in the ectomycorrhizal Boletales.</title>
        <authorList>
            <person name="Wu G."/>
            <person name="Miyauchi S."/>
            <person name="Morin E."/>
            <person name="Kuo A."/>
            <person name="Drula E."/>
            <person name="Varga T."/>
            <person name="Kohler A."/>
            <person name="Feng B."/>
            <person name="Cao Y."/>
            <person name="Lipzen A."/>
            <person name="Daum C."/>
            <person name="Hundley H."/>
            <person name="Pangilinan J."/>
            <person name="Johnson J."/>
            <person name="Barry K."/>
            <person name="LaButti K."/>
            <person name="Ng V."/>
            <person name="Ahrendt S."/>
            <person name="Min B."/>
            <person name="Choi I.G."/>
            <person name="Park H."/>
            <person name="Plett J.M."/>
            <person name="Magnuson J."/>
            <person name="Spatafora J.W."/>
            <person name="Nagy L.G."/>
            <person name="Henrissat B."/>
            <person name="Grigoriev I.V."/>
            <person name="Yang Z.L."/>
            <person name="Xu J."/>
            <person name="Martin F.M."/>
        </authorList>
    </citation>
    <scope>NUCLEOTIDE SEQUENCE</scope>
    <source>
        <strain evidence="1">KUC20120723A-06</strain>
    </source>
</reference>